<dbReference type="InterPro" id="IPR000182">
    <property type="entry name" value="GNAT_dom"/>
</dbReference>
<protein>
    <submittedName>
        <fullName evidence="2">Acetyltransferase (GNAT) family protein</fullName>
    </submittedName>
</protein>
<reference evidence="2 3" key="1">
    <citation type="submission" date="2018-06" db="EMBL/GenBank/DDBJ databases">
        <title>Freshwater and sediment microbial communities from various areas in North America, analyzing microbe dynamics in response to fracking.</title>
        <authorList>
            <person name="Lamendella R."/>
        </authorList>
    </citation>
    <scope>NUCLEOTIDE SEQUENCE [LARGE SCALE GENOMIC DNA]</scope>
    <source>
        <strain evidence="2 3">97B</strain>
    </source>
</reference>
<dbReference type="RefSeq" id="WP_113971004.1">
    <property type="nucleotide sequence ID" value="NZ_QNRJ01000021.1"/>
</dbReference>
<dbReference type="Proteomes" id="UP000252118">
    <property type="component" value="Unassembled WGS sequence"/>
</dbReference>
<gene>
    <name evidence="2" type="ORF">DET59_12165</name>
</gene>
<dbReference type="SUPFAM" id="SSF55729">
    <property type="entry name" value="Acyl-CoA N-acyltransferases (Nat)"/>
    <property type="match status" value="1"/>
</dbReference>
<evidence type="ECO:0000313" key="2">
    <source>
        <dbReference type="EMBL" id="RBP01157.1"/>
    </source>
</evidence>
<dbReference type="GO" id="GO:0016747">
    <property type="term" value="F:acyltransferase activity, transferring groups other than amino-acyl groups"/>
    <property type="evidence" value="ECO:0007669"/>
    <property type="project" value="InterPro"/>
</dbReference>
<proteinExistence type="predicted"/>
<accession>A0A366EFH4</accession>
<keyword evidence="2" id="KW-0808">Transferase</keyword>
<dbReference type="CDD" id="cd04301">
    <property type="entry name" value="NAT_SF"/>
    <property type="match status" value="1"/>
</dbReference>
<sequence length="145" mass="16613">MTRIRFISATDTYAIRQEILRPTQSIEECHYEGDSDDSSFHIGVFEGKVLISIGSFYQEAQPGLNGCLPYRLRGMATLKDYRGNGIGKQLIEYSEKVLREKGCEMWWCNARISAGQYYEKLGLTQFGDVFEIEPIGPHVIMYKQI</sequence>
<comment type="caution">
    <text evidence="2">The sequence shown here is derived from an EMBL/GenBank/DDBJ whole genome shotgun (WGS) entry which is preliminary data.</text>
</comment>
<dbReference type="PROSITE" id="PS51186">
    <property type="entry name" value="GNAT"/>
    <property type="match status" value="1"/>
</dbReference>
<dbReference type="Pfam" id="PF00583">
    <property type="entry name" value="Acetyltransf_1"/>
    <property type="match status" value="1"/>
</dbReference>
<name>A0A366EFH4_9BACI</name>
<dbReference type="OrthoDB" id="2352823at2"/>
<dbReference type="InterPro" id="IPR016181">
    <property type="entry name" value="Acyl_CoA_acyltransferase"/>
</dbReference>
<feature type="domain" description="N-acetyltransferase" evidence="1">
    <location>
        <begin position="2"/>
        <end position="145"/>
    </location>
</feature>
<dbReference type="Gene3D" id="3.40.630.30">
    <property type="match status" value="1"/>
</dbReference>
<dbReference type="EMBL" id="QNRJ01000021">
    <property type="protein sequence ID" value="RBP01157.1"/>
    <property type="molecule type" value="Genomic_DNA"/>
</dbReference>
<organism evidence="2 3">
    <name type="scientific">Rossellomorea aquimaris</name>
    <dbReference type="NCBI Taxonomy" id="189382"/>
    <lineage>
        <taxon>Bacteria</taxon>
        <taxon>Bacillati</taxon>
        <taxon>Bacillota</taxon>
        <taxon>Bacilli</taxon>
        <taxon>Bacillales</taxon>
        <taxon>Bacillaceae</taxon>
        <taxon>Rossellomorea</taxon>
    </lineage>
</organism>
<dbReference type="AlphaFoldDB" id="A0A366EFH4"/>
<evidence type="ECO:0000259" key="1">
    <source>
        <dbReference type="PROSITE" id="PS51186"/>
    </source>
</evidence>
<evidence type="ECO:0000313" key="3">
    <source>
        <dbReference type="Proteomes" id="UP000252118"/>
    </source>
</evidence>